<keyword evidence="1" id="KW-0472">Membrane</keyword>
<evidence type="ECO:0000313" key="3">
    <source>
        <dbReference type="Proteomes" id="UP001148299"/>
    </source>
</evidence>
<feature type="transmembrane region" description="Helical" evidence="1">
    <location>
        <begin position="104"/>
        <end position="122"/>
    </location>
</feature>
<evidence type="ECO:0000313" key="2">
    <source>
        <dbReference type="EMBL" id="KAJ5366634.1"/>
    </source>
</evidence>
<keyword evidence="3" id="KW-1185">Reference proteome</keyword>
<keyword evidence="1" id="KW-0812">Transmembrane</keyword>
<feature type="transmembrane region" description="Helical" evidence="1">
    <location>
        <begin position="68"/>
        <end position="92"/>
    </location>
</feature>
<evidence type="ECO:0000256" key="1">
    <source>
        <dbReference type="SAM" id="Phobius"/>
    </source>
</evidence>
<protein>
    <submittedName>
        <fullName evidence="2">Uncharacterized protein</fullName>
    </submittedName>
</protein>
<reference evidence="2" key="2">
    <citation type="journal article" date="2023" name="IMA Fungus">
        <title>Comparative genomic study of the Penicillium genus elucidates a diverse pangenome and 15 lateral gene transfer events.</title>
        <authorList>
            <person name="Petersen C."/>
            <person name="Sorensen T."/>
            <person name="Nielsen M.R."/>
            <person name="Sondergaard T.E."/>
            <person name="Sorensen J.L."/>
            <person name="Fitzpatrick D.A."/>
            <person name="Frisvad J.C."/>
            <person name="Nielsen K.L."/>
        </authorList>
    </citation>
    <scope>NUCLEOTIDE SEQUENCE</scope>
    <source>
        <strain evidence="2">IBT 35675</strain>
    </source>
</reference>
<dbReference type="EMBL" id="JAPZBR010000001">
    <property type="protein sequence ID" value="KAJ5366634.1"/>
    <property type="molecule type" value="Genomic_DNA"/>
</dbReference>
<proteinExistence type="predicted"/>
<accession>A0A9W9RX13</accession>
<comment type="caution">
    <text evidence="2">The sequence shown here is derived from an EMBL/GenBank/DDBJ whole genome shotgun (WGS) entry which is preliminary data.</text>
</comment>
<dbReference type="Proteomes" id="UP001148299">
    <property type="component" value="Unassembled WGS sequence"/>
</dbReference>
<reference evidence="2" key="1">
    <citation type="submission" date="2022-12" db="EMBL/GenBank/DDBJ databases">
        <authorList>
            <person name="Petersen C."/>
        </authorList>
    </citation>
    <scope>NUCLEOTIDE SEQUENCE</scope>
    <source>
        <strain evidence="2">IBT 35675</strain>
    </source>
</reference>
<sequence length="214" mass="23876">MFPDQTPTRQSPEDSGLTFVAFLAMYQFTTKVPVLSDKLKITLSPFASAFMLCRYRKTQSKSYAPLEIALDALMTAMFLGIYLAGIIILANLHVNRYSYTIARGIPQIYSNLSCFLIFLAYLRSFAQGFYHQYVKQMIKARRAVTYVICPSCDRSAEDLNSNHSEMKGGKQDDSTSASAFGALYSDHDVESQPLLVDNTTIAEGEQITGVVNKD</sequence>
<dbReference type="AlphaFoldDB" id="A0A9W9RX13"/>
<keyword evidence="1" id="KW-1133">Transmembrane helix</keyword>
<organism evidence="2 3">
    <name type="scientific">Penicillium brevicompactum</name>
    <dbReference type="NCBI Taxonomy" id="5074"/>
    <lineage>
        <taxon>Eukaryota</taxon>
        <taxon>Fungi</taxon>
        <taxon>Dikarya</taxon>
        <taxon>Ascomycota</taxon>
        <taxon>Pezizomycotina</taxon>
        <taxon>Eurotiomycetes</taxon>
        <taxon>Eurotiomycetidae</taxon>
        <taxon>Eurotiales</taxon>
        <taxon>Aspergillaceae</taxon>
        <taxon>Penicillium</taxon>
    </lineage>
</organism>
<name>A0A9W9RX13_PENBR</name>
<gene>
    <name evidence="2" type="ORF">N7541_000575</name>
</gene>